<evidence type="ECO:0000313" key="2">
    <source>
        <dbReference type="EMBL" id="SNW62573.1"/>
    </source>
</evidence>
<organism evidence="2">
    <name type="scientific">Orpheovirus IHUMI-LCC2</name>
    <dbReference type="NCBI Taxonomy" id="2023057"/>
    <lineage>
        <taxon>Viruses</taxon>
        <taxon>Varidnaviria</taxon>
        <taxon>Bamfordvirae</taxon>
        <taxon>Nucleocytoviricota</taxon>
        <taxon>Megaviricetes</taxon>
        <taxon>Pimascovirales</taxon>
        <taxon>Ocovirineae</taxon>
        <taxon>Orpheoviridae</taxon>
        <taxon>Alphaorpheovirus</taxon>
        <taxon>Alphaorpheovirus massiliense</taxon>
    </lineage>
</organism>
<protein>
    <submittedName>
        <fullName evidence="2">Transmembrane domain-containing protein</fullName>
    </submittedName>
</protein>
<dbReference type="Proteomes" id="UP000236316">
    <property type="component" value="Segment"/>
</dbReference>
<keyword evidence="1" id="KW-1133">Transmembrane helix</keyword>
<dbReference type="RefSeq" id="YP_009448875.1">
    <property type="nucleotide sequence ID" value="NC_036594.1"/>
</dbReference>
<keyword evidence="1 2" id="KW-0812">Transmembrane</keyword>
<keyword evidence="3" id="KW-1185">Reference proteome</keyword>
<reference evidence="2" key="1">
    <citation type="submission" date="2017-08" db="EMBL/GenBank/DDBJ databases">
        <authorList>
            <consortium name="Urmite Genomes"/>
        </authorList>
    </citation>
    <scope>NUCLEOTIDE SEQUENCE [LARGE SCALE GENOMIC DNA]</scope>
    <source>
        <strain evidence="2">IHUMI-LCC2</strain>
    </source>
</reference>
<name>A0A2I2L4W2_9VIRU</name>
<keyword evidence="1" id="KW-0472">Membrane</keyword>
<sequence length="135" mass="14745">MDSSFIIIITIIFIVFLILIFLFIYLLTTSSTPLYTVKGPYGVLPARTVFSPNVVIGQANSVTDAITKCDSNADTCLGFSYDERSNRYIIYTGDEDIIASSTSTNVYIRQVPITSTTTVPLVPLLPTPTTTTTTT</sequence>
<evidence type="ECO:0000313" key="3">
    <source>
        <dbReference type="Proteomes" id="UP000236316"/>
    </source>
</evidence>
<evidence type="ECO:0000256" key="1">
    <source>
        <dbReference type="SAM" id="Phobius"/>
    </source>
</evidence>
<dbReference type="EMBL" id="LT906555">
    <property type="protein sequence ID" value="SNW62573.1"/>
    <property type="molecule type" value="Genomic_DNA"/>
</dbReference>
<dbReference type="GeneID" id="35382482"/>
<gene>
    <name evidence="2" type="ORF">ORPV_669</name>
</gene>
<accession>A0A2I2L4W2</accession>
<dbReference type="KEGG" id="vg:35382482"/>
<feature type="transmembrane region" description="Helical" evidence="1">
    <location>
        <begin position="6"/>
        <end position="28"/>
    </location>
</feature>
<proteinExistence type="predicted"/>